<comment type="caution">
    <text evidence="2">The sequence shown here is derived from an EMBL/GenBank/DDBJ whole genome shotgun (WGS) entry which is preliminary data.</text>
</comment>
<evidence type="ECO:0000256" key="1">
    <source>
        <dbReference type="SAM" id="MobiDB-lite"/>
    </source>
</evidence>
<evidence type="ECO:0000313" key="2">
    <source>
        <dbReference type="EMBL" id="KAL0322992.1"/>
    </source>
</evidence>
<organism evidence="2">
    <name type="scientific">Sesamum angustifolium</name>
    <dbReference type="NCBI Taxonomy" id="2727405"/>
    <lineage>
        <taxon>Eukaryota</taxon>
        <taxon>Viridiplantae</taxon>
        <taxon>Streptophyta</taxon>
        <taxon>Embryophyta</taxon>
        <taxon>Tracheophyta</taxon>
        <taxon>Spermatophyta</taxon>
        <taxon>Magnoliopsida</taxon>
        <taxon>eudicotyledons</taxon>
        <taxon>Gunneridae</taxon>
        <taxon>Pentapetalae</taxon>
        <taxon>asterids</taxon>
        <taxon>lamiids</taxon>
        <taxon>Lamiales</taxon>
        <taxon>Pedaliaceae</taxon>
        <taxon>Sesamum</taxon>
    </lineage>
</organism>
<dbReference type="EMBL" id="JACGWK010000012">
    <property type="protein sequence ID" value="KAL0322992.1"/>
    <property type="molecule type" value="Genomic_DNA"/>
</dbReference>
<feature type="compositionally biased region" description="Polar residues" evidence="1">
    <location>
        <begin position="485"/>
        <end position="496"/>
    </location>
</feature>
<protein>
    <submittedName>
        <fullName evidence="2">Uncharacterized protein</fullName>
    </submittedName>
</protein>
<feature type="region of interest" description="Disordered" evidence="1">
    <location>
        <begin position="483"/>
        <end position="502"/>
    </location>
</feature>
<accession>A0AAW2LXT1</accession>
<reference evidence="2" key="1">
    <citation type="submission" date="2020-06" db="EMBL/GenBank/DDBJ databases">
        <authorList>
            <person name="Li T."/>
            <person name="Hu X."/>
            <person name="Zhang T."/>
            <person name="Song X."/>
            <person name="Zhang H."/>
            <person name="Dai N."/>
            <person name="Sheng W."/>
            <person name="Hou X."/>
            <person name="Wei L."/>
        </authorList>
    </citation>
    <scope>NUCLEOTIDE SEQUENCE</scope>
    <source>
        <strain evidence="2">G01</strain>
        <tissue evidence="2">Leaf</tissue>
    </source>
</reference>
<name>A0AAW2LXT1_9LAMI</name>
<feature type="region of interest" description="Disordered" evidence="1">
    <location>
        <begin position="293"/>
        <end position="326"/>
    </location>
</feature>
<dbReference type="AlphaFoldDB" id="A0AAW2LXT1"/>
<gene>
    <name evidence="2" type="ORF">Sangu_1918500</name>
</gene>
<sequence>MSHREVLKSLRPTEPFDLESGLSLAARVKLNLTIDRADKTVSPVDEWKLKRSLIDYLKTSHSISVAEEDIKIFKYRDLKKRKREDPVARGSLVVLDLGFLSKKLALSGEDGVEKDFLEWRKGIVAEMDGMELNLEGVKFKLSVAVPKGDDFEGMRKEWEEIAAFGRRGYPRSDRQQPDTIILRGVPSRWFAEPRVSSKPSMLVTHTIFSAFGKIRNLDVGEDNDIGQDEDEDSRDLVSGLHCKIVVQFESHKDFYNALKVLCGRSLIKQGSRMRSDYEVTWDRDGYFRNGRNRAEQSKRWMPTTGVASHRSEASGRQSQVSRYSPDDARRKRFKVVKYKLQLKPVAVVKETKRLKKTFSVSEDFMVGVESSQPPNAATTLAIRVKKKSKKERNKHRKHMQNGLSVPYKYIMNQRSLFNYNNSTYKEDLDSFRSSNQKYRYRFTQEREITNKMGNRGIPRIELGTSRTQSENHTTRPNAQLVHFLDSSNPGSRTSHPQHPYPN</sequence>
<proteinExistence type="predicted"/>
<dbReference type="Pfam" id="PF25015">
    <property type="entry name" value="RBD_AKAP-17A"/>
    <property type="match status" value="1"/>
</dbReference>
<dbReference type="PANTHER" id="PTHR12484:SF4">
    <property type="entry name" value="A-KINASE ANCHOR PROTEIN 17A"/>
    <property type="match status" value="1"/>
</dbReference>
<dbReference type="PANTHER" id="PTHR12484">
    <property type="entry name" value="B-LYMPHOCYTE ANTIGEN-RELATED"/>
    <property type="match status" value="1"/>
</dbReference>
<reference evidence="2" key="2">
    <citation type="journal article" date="2024" name="Plant">
        <title>Genomic evolution and insights into agronomic trait innovations of Sesamum species.</title>
        <authorList>
            <person name="Miao H."/>
            <person name="Wang L."/>
            <person name="Qu L."/>
            <person name="Liu H."/>
            <person name="Sun Y."/>
            <person name="Le M."/>
            <person name="Wang Q."/>
            <person name="Wei S."/>
            <person name="Zheng Y."/>
            <person name="Lin W."/>
            <person name="Duan Y."/>
            <person name="Cao H."/>
            <person name="Xiong S."/>
            <person name="Wang X."/>
            <person name="Wei L."/>
            <person name="Li C."/>
            <person name="Ma Q."/>
            <person name="Ju M."/>
            <person name="Zhao R."/>
            <person name="Li G."/>
            <person name="Mu C."/>
            <person name="Tian Q."/>
            <person name="Mei H."/>
            <person name="Zhang T."/>
            <person name="Gao T."/>
            <person name="Zhang H."/>
        </authorList>
    </citation>
    <scope>NUCLEOTIDE SEQUENCE</scope>
    <source>
        <strain evidence="2">G01</strain>
    </source>
</reference>
<dbReference type="InterPro" id="IPR056852">
    <property type="entry name" value="AK17A/B"/>
</dbReference>